<evidence type="ECO:0000313" key="4">
    <source>
        <dbReference type="Proteomes" id="UP001176961"/>
    </source>
</evidence>
<dbReference type="Proteomes" id="UP001176961">
    <property type="component" value="Unassembled WGS sequence"/>
</dbReference>
<feature type="domain" description="HTH OST-type" evidence="2">
    <location>
        <begin position="3"/>
        <end position="79"/>
    </location>
</feature>
<feature type="region of interest" description="Disordered" evidence="1">
    <location>
        <begin position="240"/>
        <end position="304"/>
    </location>
</feature>
<feature type="compositionally biased region" description="Basic and acidic residues" evidence="1">
    <location>
        <begin position="512"/>
        <end position="534"/>
    </location>
</feature>
<dbReference type="Gene3D" id="2.30.30.140">
    <property type="match status" value="1"/>
</dbReference>
<dbReference type="Pfam" id="PF00567">
    <property type="entry name" value="TUDOR"/>
    <property type="match status" value="1"/>
</dbReference>
<feature type="compositionally biased region" description="Polar residues" evidence="1">
    <location>
        <begin position="136"/>
        <end position="147"/>
    </location>
</feature>
<dbReference type="SUPFAM" id="SSF63748">
    <property type="entry name" value="Tudor/PWWP/MBT"/>
    <property type="match status" value="1"/>
</dbReference>
<gene>
    <name evidence="3" type="ORF">CYNAS_LOCUS7998</name>
</gene>
<name>A0AA36M2Q8_CYLNA</name>
<feature type="region of interest" description="Disordered" evidence="1">
    <location>
        <begin position="436"/>
        <end position="557"/>
    </location>
</feature>
<dbReference type="InterPro" id="IPR002999">
    <property type="entry name" value="Tudor"/>
</dbReference>
<comment type="caution">
    <text evidence="3">The sequence shown here is derived from an EMBL/GenBank/DDBJ whole genome shotgun (WGS) entry which is preliminary data.</text>
</comment>
<feature type="compositionally biased region" description="Low complexity" evidence="1">
    <location>
        <begin position="546"/>
        <end position="555"/>
    </location>
</feature>
<evidence type="ECO:0000256" key="1">
    <source>
        <dbReference type="SAM" id="MobiDB-lite"/>
    </source>
</evidence>
<protein>
    <recommendedName>
        <fullName evidence="2">HTH OST-type domain-containing protein</fullName>
    </recommendedName>
</protein>
<dbReference type="InterPro" id="IPR025605">
    <property type="entry name" value="OST-HTH/LOTUS_dom"/>
</dbReference>
<reference evidence="3" key="1">
    <citation type="submission" date="2023-07" db="EMBL/GenBank/DDBJ databases">
        <authorList>
            <consortium name="CYATHOMIX"/>
        </authorList>
    </citation>
    <scope>NUCLEOTIDE SEQUENCE</scope>
    <source>
        <strain evidence="3">N/A</strain>
    </source>
</reference>
<dbReference type="CDD" id="cd20379">
    <property type="entry name" value="Tudor_dTUD-like"/>
    <property type="match status" value="1"/>
</dbReference>
<dbReference type="PROSITE" id="PS51644">
    <property type="entry name" value="HTH_OST"/>
    <property type="match status" value="1"/>
</dbReference>
<dbReference type="EMBL" id="CATQJL010000112">
    <property type="protein sequence ID" value="CAJ0596015.1"/>
    <property type="molecule type" value="Genomic_DNA"/>
</dbReference>
<evidence type="ECO:0000259" key="2">
    <source>
        <dbReference type="PROSITE" id="PS51644"/>
    </source>
</evidence>
<organism evidence="3 4">
    <name type="scientific">Cylicocyclus nassatus</name>
    <name type="common">Nematode worm</name>
    <dbReference type="NCBI Taxonomy" id="53992"/>
    <lineage>
        <taxon>Eukaryota</taxon>
        <taxon>Metazoa</taxon>
        <taxon>Ecdysozoa</taxon>
        <taxon>Nematoda</taxon>
        <taxon>Chromadorea</taxon>
        <taxon>Rhabditida</taxon>
        <taxon>Rhabditina</taxon>
        <taxon>Rhabditomorpha</taxon>
        <taxon>Strongyloidea</taxon>
        <taxon>Strongylidae</taxon>
        <taxon>Cylicocyclus</taxon>
    </lineage>
</organism>
<accession>A0AA36M2Q8</accession>
<dbReference type="AlphaFoldDB" id="A0AA36M2Q8"/>
<dbReference type="InterPro" id="IPR041966">
    <property type="entry name" value="LOTUS-like"/>
</dbReference>
<keyword evidence="4" id="KW-1185">Reference proteome</keyword>
<proteinExistence type="predicted"/>
<feature type="region of interest" description="Disordered" evidence="1">
    <location>
        <begin position="109"/>
        <end position="225"/>
    </location>
</feature>
<dbReference type="Gene3D" id="3.30.420.610">
    <property type="entry name" value="LOTUS domain-like"/>
    <property type="match status" value="1"/>
</dbReference>
<evidence type="ECO:0000313" key="3">
    <source>
        <dbReference type="EMBL" id="CAJ0596015.1"/>
    </source>
</evidence>
<feature type="compositionally biased region" description="Low complexity" evidence="1">
    <location>
        <begin position="190"/>
        <end position="200"/>
    </location>
</feature>
<sequence length="783" mass="87241">MDGIDTLLGELSSVIMTKTTKGGMTEPQIMKDYQDLCGKRVEFARFGYRSLGDLLHKFPQKFSFQNTPQGVKWFGKVTEENQDIVRSMASEKHKKGRVMPPPNRFPPSFGFRGPAAFGRAPTPFGSNQSRFHHSSSDGFLQDHSNTQGGSGRNSALRKVAPDDFIKTQDIPSKTGFGNKAFNYAPRESTSRSSSPCASADKSGDENDRSTAGGGRPGSATSGHYDEPVQSFREMVGKHAVTPEYPPGLGVGGANEENIDPSFAGHPESFHDIAASGAETPDYPPGLGIGQSSASVRTKSSDRELTETQRCNLEVAQKVYDLLSQTEGGLSVQEIADRIGDKLPKRNNDMIPTAKVGTAVHAHSETFTLSATNKRGIVKIRDNAKRPDVETVAGVPSIRTMANDSSRSMEQNRNIIFNPPRRETEEEEAYNRERNGFGFSFSQDLGGAQTARNPPPVGGHSGSSRFSTPSLLVPRRQPADNYDPYRKAEPYRSPSPREAFRPVHESSYSEDDVGPRRDDDRLPYEDWKNQSRGESARWNPPRESVNGGFSQSSGSFGEERQMRRLAIPLEPKKFECKHQYLTNAFPVPQFENVKLTHFIALDEFYLRSCKEEGRYLDMLDQLREAYKGALDDAEPQLWMKGDGAAVRYDRCWQRAVVRSPVSNTSEKNMEVFLVDVGKTVMVSTEQAVPLHSYFHTSPFALCCTIGSFDISSGRRKEFLDECDLMANCFAEAEEGALEMQSLKLLWDDKEKLMVRMIYRDTSRPRPVDVVVPQHYVDLELISVR</sequence>